<dbReference type="GeneID" id="8852638"/>
<dbReference type="Pfam" id="PF00644">
    <property type="entry name" value="PARP"/>
    <property type="match status" value="1"/>
</dbReference>
<keyword evidence="4" id="KW-1185">Reference proteome</keyword>
<keyword evidence="1" id="KW-0328">Glycosyltransferase</keyword>
<dbReference type="PROSITE" id="PS51059">
    <property type="entry name" value="PARP_CATALYTIC"/>
    <property type="match status" value="1"/>
</dbReference>
<name>D2V175_NAEGR</name>
<accession>D2V175</accession>
<dbReference type="KEGG" id="ngr:NAEGRDRAFT_30263"/>
<feature type="domain" description="PARP catalytic" evidence="2">
    <location>
        <begin position="15"/>
        <end position="215"/>
    </location>
</feature>
<dbReference type="VEuPathDB" id="AmoebaDB:NAEGRDRAFT_30263"/>
<evidence type="ECO:0000259" key="2">
    <source>
        <dbReference type="PROSITE" id="PS51059"/>
    </source>
</evidence>
<proteinExistence type="predicted"/>
<dbReference type="OMA" id="QDINDRN"/>
<evidence type="ECO:0000313" key="4">
    <source>
        <dbReference type="Proteomes" id="UP000006671"/>
    </source>
</evidence>
<dbReference type="SUPFAM" id="SSF56399">
    <property type="entry name" value="ADP-ribosylation"/>
    <property type="match status" value="1"/>
</dbReference>
<dbReference type="OrthoDB" id="6133115at2759"/>
<dbReference type="Proteomes" id="UP000006671">
    <property type="component" value="Unassembled WGS sequence"/>
</dbReference>
<dbReference type="GO" id="GO:1990404">
    <property type="term" value="F:NAD+-protein mono-ADP-ribosyltransferase activity"/>
    <property type="evidence" value="ECO:0007669"/>
    <property type="project" value="TreeGrafter"/>
</dbReference>
<keyword evidence="1" id="KW-0520">NAD</keyword>
<protein>
    <recommendedName>
        <fullName evidence="1">Poly [ADP-ribose] polymerase</fullName>
        <shortName evidence="1">PARP</shortName>
        <ecNumber evidence="1">2.4.2.-</ecNumber>
    </recommendedName>
</protein>
<dbReference type="PANTHER" id="PTHR45740:SF2">
    <property type="entry name" value="POLY [ADP-RIBOSE] POLYMERASE"/>
    <property type="match status" value="1"/>
</dbReference>
<dbReference type="RefSeq" id="XP_002682002.1">
    <property type="nucleotide sequence ID" value="XM_002681956.1"/>
</dbReference>
<reference evidence="3 4" key="1">
    <citation type="journal article" date="2010" name="Cell">
        <title>The genome of Naegleria gruberi illuminates early eukaryotic versatility.</title>
        <authorList>
            <person name="Fritz-Laylin L.K."/>
            <person name="Prochnik S.E."/>
            <person name="Ginger M.L."/>
            <person name="Dacks J.B."/>
            <person name="Carpenter M.L."/>
            <person name="Field M.C."/>
            <person name="Kuo A."/>
            <person name="Paredez A."/>
            <person name="Chapman J."/>
            <person name="Pham J."/>
            <person name="Shu S."/>
            <person name="Neupane R."/>
            <person name="Cipriano M."/>
            <person name="Mancuso J."/>
            <person name="Tu H."/>
            <person name="Salamov A."/>
            <person name="Lindquist E."/>
            <person name="Shapiro H."/>
            <person name="Lucas S."/>
            <person name="Grigoriev I.V."/>
            <person name="Cande W.Z."/>
            <person name="Fulton C."/>
            <person name="Rokhsar D.S."/>
            <person name="Dawson S.C."/>
        </authorList>
    </citation>
    <scope>NUCLEOTIDE SEQUENCE [LARGE SCALE GENOMIC DNA]</scope>
    <source>
        <strain evidence="3 4">NEG-M</strain>
    </source>
</reference>
<dbReference type="InterPro" id="IPR012317">
    <property type="entry name" value="Poly(ADP-ribose)pol_cat_dom"/>
</dbReference>
<dbReference type="GO" id="GO:0003950">
    <property type="term" value="F:NAD+ poly-ADP-ribosyltransferase activity"/>
    <property type="evidence" value="ECO:0007669"/>
    <property type="project" value="UniProtKB-UniRule"/>
</dbReference>
<dbReference type="Gene3D" id="3.90.228.10">
    <property type="match status" value="1"/>
</dbReference>
<gene>
    <name evidence="3" type="ORF">NAEGRDRAFT_30263</name>
</gene>
<dbReference type="InterPro" id="IPR051712">
    <property type="entry name" value="ARTD-AVP"/>
</dbReference>
<keyword evidence="1" id="KW-0808">Transferase</keyword>
<organism evidence="4">
    <name type="scientific">Naegleria gruberi</name>
    <name type="common">Amoeba</name>
    <dbReference type="NCBI Taxonomy" id="5762"/>
    <lineage>
        <taxon>Eukaryota</taxon>
        <taxon>Discoba</taxon>
        <taxon>Heterolobosea</taxon>
        <taxon>Tetramitia</taxon>
        <taxon>Eutetramitia</taxon>
        <taxon>Vahlkampfiidae</taxon>
        <taxon>Naegleria</taxon>
    </lineage>
</organism>
<dbReference type="EMBL" id="GG738848">
    <property type="protein sequence ID" value="EFC49258.1"/>
    <property type="molecule type" value="Genomic_DNA"/>
</dbReference>
<dbReference type="EC" id="2.4.2.-" evidence="1"/>
<dbReference type="eggNOG" id="ENOG502S6U3">
    <property type="taxonomic scope" value="Eukaryota"/>
</dbReference>
<dbReference type="InParanoid" id="D2V175"/>
<evidence type="ECO:0000256" key="1">
    <source>
        <dbReference type="RuleBase" id="RU362114"/>
    </source>
</evidence>
<dbReference type="AlphaFoldDB" id="D2V175"/>
<dbReference type="PANTHER" id="PTHR45740">
    <property type="entry name" value="POLY [ADP-RIBOSE] POLYMERASE"/>
    <property type="match status" value="1"/>
</dbReference>
<evidence type="ECO:0000313" key="3">
    <source>
        <dbReference type="EMBL" id="EFC49258.1"/>
    </source>
</evidence>
<sequence>MHRIFFTHPTIADNGLYPRSWGKVLDDHCKCVKLSHSSSEFKEVEKTFIQRINHSHPTAQVIDIERVENAKLWRAFSIKKSETIHKNQNIKAENQVKTLYHGAEETAVDAITKTGFDYRRCQVGHYGHGNYFAVNASYSHGYAKPSTSDGSRRIIVCKVVVGESLRVAQKDNTLRRPQDKTTGKMYDSVQGGPTGTEYVVFDNESPYPGYIVIYK</sequence>
<dbReference type="GO" id="GO:0005634">
    <property type="term" value="C:nucleus"/>
    <property type="evidence" value="ECO:0007669"/>
    <property type="project" value="TreeGrafter"/>
</dbReference>